<comment type="caution">
    <text evidence="3">The sequence shown here is derived from an EMBL/GenBank/DDBJ whole genome shotgun (WGS) entry which is preliminary data.</text>
</comment>
<dbReference type="Gene3D" id="3.20.20.140">
    <property type="entry name" value="Metal-dependent hydrolases"/>
    <property type="match status" value="1"/>
</dbReference>
<gene>
    <name evidence="3" type="ORF">MWN34_08640</name>
</gene>
<dbReference type="InterPro" id="IPR032466">
    <property type="entry name" value="Metal_Hydrolase"/>
</dbReference>
<dbReference type="InterPro" id="IPR006680">
    <property type="entry name" value="Amidohydro-rel"/>
</dbReference>
<keyword evidence="4" id="KW-1185">Reference proteome</keyword>
<evidence type="ECO:0000256" key="1">
    <source>
        <dbReference type="ARBA" id="ARBA00038310"/>
    </source>
</evidence>
<evidence type="ECO:0000313" key="4">
    <source>
        <dbReference type="Proteomes" id="UP001203284"/>
    </source>
</evidence>
<dbReference type="RefSeq" id="WP_247028522.1">
    <property type="nucleotide sequence ID" value="NZ_JALKCH010000005.1"/>
</dbReference>
<dbReference type="PANTHER" id="PTHR43569">
    <property type="entry name" value="AMIDOHYDROLASE"/>
    <property type="match status" value="1"/>
</dbReference>
<organism evidence="3 4">
    <name type="scientific">Ancylobacter crimeensis</name>
    <dbReference type="NCBI Taxonomy" id="2579147"/>
    <lineage>
        <taxon>Bacteria</taxon>
        <taxon>Pseudomonadati</taxon>
        <taxon>Pseudomonadota</taxon>
        <taxon>Alphaproteobacteria</taxon>
        <taxon>Hyphomicrobiales</taxon>
        <taxon>Xanthobacteraceae</taxon>
        <taxon>Ancylobacter</taxon>
    </lineage>
</organism>
<feature type="domain" description="Amidohydrolase-related" evidence="2">
    <location>
        <begin position="3"/>
        <end position="270"/>
    </location>
</feature>
<evidence type="ECO:0000259" key="2">
    <source>
        <dbReference type="Pfam" id="PF04909"/>
    </source>
</evidence>
<dbReference type="SUPFAM" id="SSF51556">
    <property type="entry name" value="Metallo-dependent hydrolases"/>
    <property type="match status" value="1"/>
</dbReference>
<reference evidence="3 4" key="1">
    <citation type="submission" date="2022-04" db="EMBL/GenBank/DDBJ databases">
        <authorList>
            <person name="Grouzdev D.S."/>
            <person name="Pantiukh K.S."/>
            <person name="Krutkina M.S."/>
        </authorList>
    </citation>
    <scope>NUCLEOTIDE SEQUENCE [LARGE SCALE GENOMIC DNA]</scope>
    <source>
        <strain evidence="3 4">6x-1</strain>
    </source>
</reference>
<dbReference type="Proteomes" id="UP001203284">
    <property type="component" value="Unassembled WGS sequence"/>
</dbReference>
<evidence type="ECO:0000313" key="3">
    <source>
        <dbReference type="EMBL" id="MCK0196980.1"/>
    </source>
</evidence>
<dbReference type="EMBL" id="JALKCH010000005">
    <property type="protein sequence ID" value="MCK0196980.1"/>
    <property type="molecule type" value="Genomic_DNA"/>
</dbReference>
<dbReference type="InterPro" id="IPR052350">
    <property type="entry name" value="Metallo-dep_Lactonases"/>
</dbReference>
<name>A0ABT0DAJ7_9HYPH</name>
<comment type="similarity">
    <text evidence="1">Belongs to the metallo-dependent hydrolases superfamily.</text>
</comment>
<sequence>MRIDAHQHFWRLADRAGQWPPPALAAIHRDFGPEDLEPLLAASGMDGTVLVQSLPCEADTLWMLELAERHAFIRGVVGWCDLKVEDAPATIERLSRHRKLKGLRPMLQDIADDRWIEDPGLDPAVAAMIAHDLAFDALVLPRHLEPLLVFATRHPGLRVVIDHGAKPRIAEGRMSTWRQDMTRLASLPQVHCKLSGLLTEAGGHDPVAVRPYAETLLDLFGPERLIFGSDWPVLRLAGQYDAWVEQCRAIVPAEHHDAVFGANAARFYRLDATAS</sequence>
<dbReference type="Pfam" id="PF04909">
    <property type="entry name" value="Amidohydro_2"/>
    <property type="match status" value="1"/>
</dbReference>
<accession>A0ABT0DAJ7</accession>
<proteinExistence type="inferred from homology"/>
<dbReference type="PANTHER" id="PTHR43569:SF2">
    <property type="entry name" value="AMIDOHYDROLASE-RELATED DOMAIN-CONTAINING PROTEIN"/>
    <property type="match status" value="1"/>
</dbReference>
<protein>
    <submittedName>
        <fullName evidence="3">Amidohydrolase family protein</fullName>
    </submittedName>
</protein>